<evidence type="ECO:0000313" key="7">
    <source>
        <dbReference type="EMBL" id="EEZ29057.1"/>
    </source>
</evidence>
<evidence type="ECO:0000256" key="5">
    <source>
        <dbReference type="PROSITE-ProRule" id="PRU00335"/>
    </source>
</evidence>
<proteinExistence type="predicted"/>
<feature type="DNA-binding region" description="H-T-H motif" evidence="5">
    <location>
        <begin position="35"/>
        <end position="54"/>
    </location>
</feature>
<dbReference type="PROSITE" id="PS50977">
    <property type="entry name" value="HTH_TETR_2"/>
    <property type="match status" value="1"/>
</dbReference>
<evidence type="ECO:0000259" key="6">
    <source>
        <dbReference type="PROSITE" id="PS50977"/>
    </source>
</evidence>
<dbReference type="AlphaFoldDB" id="A0A0E1X7A0"/>
<accession>A0A0E1X7A0</accession>
<reference evidence="7" key="1">
    <citation type="submission" date="2009-01" db="EMBL/GenBank/DDBJ databases">
        <title>The Genome Sequence of Brucella pinnipedialis M292/94/1.</title>
        <authorList>
            <consortium name="The Broad Institute Genome Sequencing Platform"/>
            <person name="Ward D."/>
            <person name="Young S.K."/>
            <person name="Kodira C.D."/>
            <person name="Zeng Q."/>
            <person name="Koehrsen M."/>
            <person name="Alvarado L."/>
            <person name="Berlin A."/>
            <person name="Borenstein D."/>
            <person name="Chen Z."/>
            <person name="Engels R."/>
            <person name="Freedman E."/>
            <person name="Gellesch M."/>
            <person name="Goldberg J."/>
            <person name="Griggs A."/>
            <person name="Gujja S."/>
            <person name="Heiman D."/>
            <person name="Hepburn T."/>
            <person name="Howarth C."/>
            <person name="Jen D."/>
            <person name="Larson L."/>
            <person name="Lewis B."/>
            <person name="Mehta T."/>
            <person name="Park D."/>
            <person name="Pearson M."/>
            <person name="Roberts A."/>
            <person name="Saif S."/>
            <person name="Shea T."/>
            <person name="Shenoy N."/>
            <person name="Sisk P."/>
            <person name="Stolte C."/>
            <person name="Sykes S."/>
            <person name="Walk T."/>
            <person name="White J."/>
            <person name="Yandava C."/>
            <person name="Whatmore A.M."/>
            <person name="Perrett L.L."/>
            <person name="O'Callaghan D."/>
            <person name="Nusbaum C."/>
            <person name="Galagan J."/>
            <person name="Birren B."/>
        </authorList>
    </citation>
    <scope>NUCLEOTIDE SEQUENCE [LARGE SCALE GENOMIC DNA]</scope>
    <source>
        <strain evidence="7">M292/94/1</strain>
    </source>
</reference>
<name>A0A0E1X7A0_9HYPH</name>
<organism evidence="7">
    <name type="scientific">Brucella pinnipedialis M292/94/1</name>
    <dbReference type="NCBI Taxonomy" id="520462"/>
    <lineage>
        <taxon>Bacteria</taxon>
        <taxon>Pseudomonadati</taxon>
        <taxon>Pseudomonadota</taxon>
        <taxon>Alphaproteobacteria</taxon>
        <taxon>Hyphomicrobiales</taxon>
        <taxon>Brucellaceae</taxon>
        <taxon>Brucella/Ochrobactrum group</taxon>
        <taxon>Brucella</taxon>
    </lineage>
</organism>
<protein>
    <recommendedName>
        <fullName evidence="6">HTH tetR-type domain-containing protein</fullName>
    </recommendedName>
</protein>
<dbReference type="InterPro" id="IPR009057">
    <property type="entry name" value="Homeodomain-like_sf"/>
</dbReference>
<dbReference type="GO" id="GO:0003677">
    <property type="term" value="F:DNA binding"/>
    <property type="evidence" value="ECO:0007669"/>
    <property type="project" value="UniProtKB-UniRule"/>
</dbReference>
<evidence type="ECO:0000256" key="3">
    <source>
        <dbReference type="ARBA" id="ARBA00023125"/>
    </source>
</evidence>
<dbReference type="RefSeq" id="WP_006188557.1">
    <property type="nucleotide sequence ID" value="NZ_EQ999534.1"/>
</dbReference>
<dbReference type="InterPro" id="IPR039538">
    <property type="entry name" value="BetI_C"/>
</dbReference>
<evidence type="ECO:0000256" key="4">
    <source>
        <dbReference type="ARBA" id="ARBA00023163"/>
    </source>
</evidence>
<keyword evidence="1" id="KW-0678">Repressor</keyword>
<dbReference type="Proteomes" id="UP000004659">
    <property type="component" value="Unassembled WGS sequence"/>
</dbReference>
<evidence type="ECO:0000256" key="2">
    <source>
        <dbReference type="ARBA" id="ARBA00023015"/>
    </source>
</evidence>
<dbReference type="HOGENOM" id="CLU_069356_15_4_5"/>
<sequence length="231" mass="26281">MRKAVKKRQTNEIRRQDLILATLNSIVKHGYLNSTINTISEESGFSRGLINHYFDSKEDLLTAAHRYYLQNGDDYYRHLVSSVKTGNFDTLYFVACGPFFHGRGYQQVHIHYNSAAWIVPEIMALHRELWGKYRAFLGRRLAKVAAEKNMEIDVRLAAIALTQLADGLWHGWVMEEAYSAEDCCIIIRKWLCDLFGENPADHPLLPNFDVENFPTSAPLTSQAGTSAAVEV</sequence>
<dbReference type="InterPro" id="IPR036271">
    <property type="entry name" value="Tet_transcr_reg_TetR-rel_C_sf"/>
</dbReference>
<dbReference type="Pfam" id="PF00440">
    <property type="entry name" value="TetR_N"/>
    <property type="match status" value="1"/>
</dbReference>
<dbReference type="Gene3D" id="1.10.357.10">
    <property type="entry name" value="Tetracycline Repressor, domain 2"/>
    <property type="match status" value="1"/>
</dbReference>
<keyword evidence="3 5" id="KW-0238">DNA-binding</keyword>
<dbReference type="EMBL" id="EQ999534">
    <property type="protein sequence ID" value="EEZ29057.1"/>
    <property type="molecule type" value="Genomic_DNA"/>
</dbReference>
<evidence type="ECO:0000256" key="1">
    <source>
        <dbReference type="ARBA" id="ARBA00022491"/>
    </source>
</evidence>
<keyword evidence="4" id="KW-0804">Transcription</keyword>
<feature type="domain" description="HTH tetR-type" evidence="6">
    <location>
        <begin position="12"/>
        <end position="72"/>
    </location>
</feature>
<gene>
    <name evidence="7" type="ORF">BALG_02410</name>
</gene>
<keyword evidence="2" id="KW-0805">Transcription regulation</keyword>
<dbReference type="Pfam" id="PF13977">
    <property type="entry name" value="TetR_C_6"/>
    <property type="match status" value="1"/>
</dbReference>
<dbReference type="SUPFAM" id="SSF48498">
    <property type="entry name" value="Tetracyclin repressor-like, C-terminal domain"/>
    <property type="match status" value="1"/>
</dbReference>
<dbReference type="InterPro" id="IPR001647">
    <property type="entry name" value="HTH_TetR"/>
</dbReference>
<dbReference type="SUPFAM" id="SSF46689">
    <property type="entry name" value="Homeodomain-like"/>
    <property type="match status" value="1"/>
</dbReference>